<protein>
    <submittedName>
        <fullName evidence="8">Lysophospholipid acyltransferase family protein</fullName>
    </submittedName>
</protein>
<evidence type="ECO:0000256" key="3">
    <source>
        <dbReference type="ARBA" id="ARBA00022519"/>
    </source>
</evidence>
<keyword evidence="5 7" id="KW-0472">Membrane</keyword>
<keyword evidence="9" id="KW-1185">Reference proteome</keyword>
<feature type="transmembrane region" description="Helical" evidence="7">
    <location>
        <begin position="12"/>
        <end position="36"/>
    </location>
</feature>
<evidence type="ECO:0000256" key="4">
    <source>
        <dbReference type="ARBA" id="ARBA00022679"/>
    </source>
</evidence>
<accession>A0ABR9XGQ6</accession>
<comment type="caution">
    <text evidence="8">The sequence shown here is derived from an EMBL/GenBank/DDBJ whole genome shotgun (WGS) entry which is preliminary data.</text>
</comment>
<dbReference type="InterPro" id="IPR004960">
    <property type="entry name" value="LipA_acyltrans"/>
</dbReference>
<gene>
    <name evidence="8" type="ORF">IRJ18_09310</name>
</gene>
<evidence type="ECO:0000256" key="7">
    <source>
        <dbReference type="SAM" id="Phobius"/>
    </source>
</evidence>
<evidence type="ECO:0000256" key="1">
    <source>
        <dbReference type="ARBA" id="ARBA00004533"/>
    </source>
</evidence>
<dbReference type="Proteomes" id="UP000632774">
    <property type="component" value="Unassembled WGS sequence"/>
</dbReference>
<dbReference type="CDD" id="cd07984">
    <property type="entry name" value="LPLAT_LABLAT-like"/>
    <property type="match status" value="1"/>
</dbReference>
<evidence type="ECO:0000313" key="9">
    <source>
        <dbReference type="Proteomes" id="UP000632774"/>
    </source>
</evidence>
<keyword evidence="6 8" id="KW-0012">Acyltransferase</keyword>
<proteinExistence type="predicted"/>
<keyword evidence="3" id="KW-0997">Cell inner membrane</keyword>
<keyword evidence="7" id="KW-1133">Transmembrane helix</keyword>
<dbReference type="GO" id="GO:0016746">
    <property type="term" value="F:acyltransferase activity"/>
    <property type="evidence" value="ECO:0007669"/>
    <property type="project" value="UniProtKB-KW"/>
</dbReference>
<evidence type="ECO:0000256" key="6">
    <source>
        <dbReference type="ARBA" id="ARBA00023315"/>
    </source>
</evidence>
<keyword evidence="4" id="KW-0808">Transferase</keyword>
<dbReference type="RefSeq" id="WP_194105907.1">
    <property type="nucleotide sequence ID" value="NZ_JADFFM010000001.1"/>
</dbReference>
<reference evidence="8 9" key="1">
    <citation type="submission" date="2020-10" db="EMBL/GenBank/DDBJ databases">
        <title>Mucilaginibacter mali sp. nov., isolated from rhizosphere soil of apple orchard.</title>
        <authorList>
            <person name="Lee J.-S."/>
            <person name="Kim H.S."/>
            <person name="Kim J.-S."/>
        </authorList>
    </citation>
    <scope>NUCLEOTIDE SEQUENCE [LARGE SCALE GENOMIC DNA]</scope>
    <source>
        <strain evidence="8 9">KCTC 23157</strain>
    </source>
</reference>
<evidence type="ECO:0000313" key="8">
    <source>
        <dbReference type="EMBL" id="MBE9666557.1"/>
    </source>
</evidence>
<dbReference type="Pfam" id="PF03279">
    <property type="entry name" value="Lip_A_acyltrans"/>
    <property type="match status" value="1"/>
</dbReference>
<name>A0ABR9XGQ6_9SPHI</name>
<evidence type="ECO:0000256" key="5">
    <source>
        <dbReference type="ARBA" id="ARBA00023136"/>
    </source>
</evidence>
<dbReference type="EMBL" id="JADFFM010000001">
    <property type="protein sequence ID" value="MBE9666557.1"/>
    <property type="molecule type" value="Genomic_DNA"/>
</dbReference>
<keyword evidence="2" id="KW-1003">Cell membrane</keyword>
<dbReference type="PANTHER" id="PTHR30606:SF10">
    <property type="entry name" value="PHOSPHATIDYLINOSITOL MANNOSIDE ACYLTRANSFERASE"/>
    <property type="match status" value="1"/>
</dbReference>
<keyword evidence="7" id="KW-0812">Transmembrane</keyword>
<evidence type="ECO:0000256" key="2">
    <source>
        <dbReference type="ARBA" id="ARBA00022475"/>
    </source>
</evidence>
<sequence length="295" mass="34539">MIIKGLSRIGVFFLYLISLLPFWILYTISDVLYVILYRIIGYRRGVVRENLANSFPEKTTIERQIIEKKYYRYLCDLIVETIKTLSISRKEVMRRMLPATIHTNQLVADIFAQGKSILGVAGHYGNWEFAALSCSMMTEEERIVVYKPLANQVFDQLFNKSRSKFGAETVAMKDILRKLVRIKDKRSFTVLLSDQTPVQESVQYFTNFLNQPTAIFLGVEKLAKTLNSAVVFCDIKCIERGYYTYNFIPLTLDPKNTAEYEITNMHVAHLEKTIREIPQYWLWSHKRWKFKPRNA</sequence>
<dbReference type="PANTHER" id="PTHR30606">
    <property type="entry name" value="LIPID A BIOSYNTHESIS LAUROYL ACYLTRANSFERASE"/>
    <property type="match status" value="1"/>
</dbReference>
<comment type="subcellular location">
    <subcellularLocation>
        <location evidence="1">Cell inner membrane</location>
    </subcellularLocation>
</comment>
<organism evidence="8 9">
    <name type="scientific">Mucilaginibacter boryungensis</name>
    <dbReference type="NCBI Taxonomy" id="768480"/>
    <lineage>
        <taxon>Bacteria</taxon>
        <taxon>Pseudomonadati</taxon>
        <taxon>Bacteroidota</taxon>
        <taxon>Sphingobacteriia</taxon>
        <taxon>Sphingobacteriales</taxon>
        <taxon>Sphingobacteriaceae</taxon>
        <taxon>Mucilaginibacter</taxon>
    </lineage>
</organism>